<name>A0ABV6LZF4_9ACTN</name>
<keyword evidence="2" id="KW-1185">Reference proteome</keyword>
<gene>
    <name evidence="1" type="ORF">ACFFIA_09150</name>
</gene>
<dbReference type="Proteomes" id="UP001589867">
    <property type="component" value="Unassembled WGS sequence"/>
</dbReference>
<proteinExistence type="predicted"/>
<comment type="caution">
    <text evidence="1">The sequence shown here is derived from an EMBL/GenBank/DDBJ whole genome shotgun (WGS) entry which is preliminary data.</text>
</comment>
<sequence>MITTEERPVTSGALLETAGEDVKRDGTPDTQWPDDHWWVRNWVCGDLTSRQMGLLRAMLDTGPCRYTGDGSCFMCSGASLADMLRATDVHGLTLRYFGRDDIAAIRRVLERTAADWLQGKIVG</sequence>
<dbReference type="RefSeq" id="WP_377248513.1">
    <property type="nucleotide sequence ID" value="NZ_JBHLUH010000010.1"/>
</dbReference>
<dbReference type="EMBL" id="JBHLUH010000010">
    <property type="protein sequence ID" value="MFC0527827.1"/>
    <property type="molecule type" value="Genomic_DNA"/>
</dbReference>
<protein>
    <submittedName>
        <fullName evidence="1">Uncharacterized protein</fullName>
    </submittedName>
</protein>
<reference evidence="1 2" key="1">
    <citation type="submission" date="2024-09" db="EMBL/GenBank/DDBJ databases">
        <authorList>
            <person name="Sun Q."/>
            <person name="Mori K."/>
        </authorList>
    </citation>
    <scope>NUCLEOTIDE SEQUENCE [LARGE SCALE GENOMIC DNA]</scope>
    <source>
        <strain evidence="1 2">TBRC 3947</strain>
    </source>
</reference>
<accession>A0ABV6LZF4</accession>
<organism evidence="1 2">
    <name type="scientific">Phytohabitans kaempferiae</name>
    <dbReference type="NCBI Taxonomy" id="1620943"/>
    <lineage>
        <taxon>Bacteria</taxon>
        <taxon>Bacillati</taxon>
        <taxon>Actinomycetota</taxon>
        <taxon>Actinomycetes</taxon>
        <taxon>Micromonosporales</taxon>
        <taxon>Micromonosporaceae</taxon>
    </lineage>
</organism>
<evidence type="ECO:0000313" key="1">
    <source>
        <dbReference type="EMBL" id="MFC0527827.1"/>
    </source>
</evidence>
<evidence type="ECO:0000313" key="2">
    <source>
        <dbReference type="Proteomes" id="UP001589867"/>
    </source>
</evidence>